<evidence type="ECO:0000259" key="4">
    <source>
        <dbReference type="PROSITE" id="PS50932"/>
    </source>
</evidence>
<dbReference type="Proteomes" id="UP000184693">
    <property type="component" value="Unassembled WGS sequence"/>
</dbReference>
<keyword evidence="8" id="KW-1185">Reference proteome</keyword>
<keyword evidence="2" id="KW-0238">DNA-binding</keyword>
<dbReference type="CDD" id="cd06273">
    <property type="entry name" value="PBP1_LacI-like"/>
    <property type="match status" value="1"/>
</dbReference>
<dbReference type="Pfam" id="PF13377">
    <property type="entry name" value="Peripla_BP_3"/>
    <property type="match status" value="1"/>
</dbReference>
<gene>
    <name evidence="5" type="ORF">SAMN05444165_2994</name>
    <name evidence="6" type="ORF">SAMN05444168_5663</name>
</gene>
<evidence type="ECO:0000313" key="8">
    <source>
        <dbReference type="Proteomes" id="UP000185151"/>
    </source>
</evidence>
<dbReference type="SMART" id="SM00354">
    <property type="entry name" value="HTH_LACI"/>
    <property type="match status" value="1"/>
</dbReference>
<evidence type="ECO:0000313" key="7">
    <source>
        <dbReference type="Proteomes" id="UP000184693"/>
    </source>
</evidence>
<accession>A0A1N6K0L9</accession>
<feature type="domain" description="HTH lacI-type" evidence="4">
    <location>
        <begin position="63"/>
        <end position="117"/>
    </location>
</feature>
<proteinExistence type="predicted"/>
<dbReference type="SUPFAM" id="SSF47413">
    <property type="entry name" value="lambda repressor-like DNA-binding domains"/>
    <property type="match status" value="1"/>
</dbReference>
<evidence type="ECO:0000313" key="6">
    <source>
        <dbReference type="EMBL" id="SIO50108.1"/>
    </source>
</evidence>
<dbReference type="SUPFAM" id="SSF53822">
    <property type="entry name" value="Periplasmic binding protein-like I"/>
    <property type="match status" value="1"/>
</dbReference>
<name>A0A1N6K0L9_9BURK</name>
<evidence type="ECO:0000256" key="2">
    <source>
        <dbReference type="ARBA" id="ARBA00023125"/>
    </source>
</evidence>
<evidence type="ECO:0000256" key="3">
    <source>
        <dbReference type="ARBA" id="ARBA00023163"/>
    </source>
</evidence>
<reference evidence="7 8" key="1">
    <citation type="submission" date="2016-11" db="EMBL/GenBank/DDBJ databases">
        <authorList>
            <person name="Jaros S."/>
            <person name="Januszkiewicz K."/>
            <person name="Wedrychowicz H."/>
        </authorList>
    </citation>
    <scope>NUCLEOTIDE SEQUENCE [LARGE SCALE GENOMIC DNA]</scope>
    <source>
        <strain evidence="6 7">GAS86</strain>
        <strain evidence="5 8">GAS95</strain>
    </source>
</reference>
<dbReference type="InterPro" id="IPR000843">
    <property type="entry name" value="HTH_LacI"/>
</dbReference>
<evidence type="ECO:0000256" key="1">
    <source>
        <dbReference type="ARBA" id="ARBA00023015"/>
    </source>
</evidence>
<dbReference type="EMBL" id="FSRU01000001">
    <property type="protein sequence ID" value="SIO41737.1"/>
    <property type="molecule type" value="Genomic_DNA"/>
</dbReference>
<organism evidence="6 7">
    <name type="scientific">Paraburkholderia phenazinium</name>
    <dbReference type="NCBI Taxonomy" id="60549"/>
    <lineage>
        <taxon>Bacteria</taxon>
        <taxon>Pseudomonadati</taxon>
        <taxon>Pseudomonadota</taxon>
        <taxon>Betaproteobacteria</taxon>
        <taxon>Burkholderiales</taxon>
        <taxon>Burkholderiaceae</taxon>
        <taxon>Paraburkholderia</taxon>
    </lineage>
</organism>
<dbReference type="Gene3D" id="1.10.260.40">
    <property type="entry name" value="lambda repressor-like DNA-binding domains"/>
    <property type="match status" value="1"/>
</dbReference>
<dbReference type="PANTHER" id="PTHR30146:SF138">
    <property type="entry name" value="TRANSCRIPTIONAL REGULATORY PROTEIN"/>
    <property type="match status" value="1"/>
</dbReference>
<dbReference type="AlphaFoldDB" id="A0A1N6K0L9"/>
<dbReference type="PANTHER" id="PTHR30146">
    <property type="entry name" value="LACI-RELATED TRANSCRIPTIONAL REPRESSOR"/>
    <property type="match status" value="1"/>
</dbReference>
<protein>
    <submittedName>
        <fullName evidence="6">Transcriptional regulator, LacI family</fullName>
    </submittedName>
</protein>
<sequence length="398" mass="43351">MMFCNRYHLWFRGASCREFNGPGCCDAFGASIGDGHEENCCFDTLNAARSYGYEHAGIGVYMVNLKQVAALAGVSSSTVSRALAAPERLHPKTLKKVREAIASLDYVPYAPARVLRSGRSRTIGIVAPTLMNELYARAVDTLESEFLQLDYTGLLTCHRDDRDLELRIVRTLIERGVDGLALVGSSHHPDVLTLIRRQELPYVLMWATDPERVHPTVGYDNQRAMGRVTEHLVNLGHVRIGVLTGPSDVHQLSAARLSGIREELGRHGIALRPEAVIATPYDPESVRSAARQFLSRANPPTALICNNDFVAAWALAECRALGVSVPGQVSVTGFGDWDLARLGSPSLTTIHSDAVKIGHLSAENLLAQVNNVGNQPVRQDEFEAELIVRESTAAAPAV</sequence>
<dbReference type="Proteomes" id="UP000185151">
    <property type="component" value="Unassembled WGS sequence"/>
</dbReference>
<dbReference type="PROSITE" id="PS50932">
    <property type="entry name" value="HTH_LACI_2"/>
    <property type="match status" value="1"/>
</dbReference>
<dbReference type="Gene3D" id="3.40.50.2300">
    <property type="match status" value="2"/>
</dbReference>
<dbReference type="GO" id="GO:0000976">
    <property type="term" value="F:transcription cis-regulatory region binding"/>
    <property type="evidence" value="ECO:0007669"/>
    <property type="project" value="TreeGrafter"/>
</dbReference>
<dbReference type="InterPro" id="IPR046335">
    <property type="entry name" value="LacI/GalR-like_sensor"/>
</dbReference>
<dbReference type="EMBL" id="FSRM01000002">
    <property type="protein sequence ID" value="SIO50108.1"/>
    <property type="molecule type" value="Genomic_DNA"/>
</dbReference>
<evidence type="ECO:0000313" key="5">
    <source>
        <dbReference type="EMBL" id="SIO41737.1"/>
    </source>
</evidence>
<keyword evidence="1" id="KW-0805">Transcription regulation</keyword>
<dbReference type="InterPro" id="IPR010982">
    <property type="entry name" value="Lambda_DNA-bd_dom_sf"/>
</dbReference>
<dbReference type="CDD" id="cd01392">
    <property type="entry name" value="HTH_LacI"/>
    <property type="match status" value="1"/>
</dbReference>
<keyword evidence="3" id="KW-0804">Transcription</keyword>
<dbReference type="GO" id="GO:0003700">
    <property type="term" value="F:DNA-binding transcription factor activity"/>
    <property type="evidence" value="ECO:0007669"/>
    <property type="project" value="TreeGrafter"/>
</dbReference>
<dbReference type="InterPro" id="IPR028082">
    <property type="entry name" value="Peripla_BP_I"/>
</dbReference>
<dbReference type="Pfam" id="PF00356">
    <property type="entry name" value="LacI"/>
    <property type="match status" value="1"/>
</dbReference>